<proteinExistence type="predicted"/>
<feature type="non-terminal residue" evidence="1">
    <location>
        <position position="157"/>
    </location>
</feature>
<organism evidence="1 2">
    <name type="scientific">Cryptolaemus montrouzieri</name>
    <dbReference type="NCBI Taxonomy" id="559131"/>
    <lineage>
        <taxon>Eukaryota</taxon>
        <taxon>Metazoa</taxon>
        <taxon>Ecdysozoa</taxon>
        <taxon>Arthropoda</taxon>
        <taxon>Hexapoda</taxon>
        <taxon>Insecta</taxon>
        <taxon>Pterygota</taxon>
        <taxon>Neoptera</taxon>
        <taxon>Endopterygota</taxon>
        <taxon>Coleoptera</taxon>
        <taxon>Polyphaga</taxon>
        <taxon>Cucujiformia</taxon>
        <taxon>Coccinelloidea</taxon>
        <taxon>Coccinellidae</taxon>
        <taxon>Scymninae</taxon>
        <taxon>Scymnini</taxon>
        <taxon>Cryptolaemus</taxon>
    </lineage>
</organism>
<dbReference type="Proteomes" id="UP001516400">
    <property type="component" value="Unassembled WGS sequence"/>
</dbReference>
<accession>A0ABD2MPY2</accession>
<protein>
    <submittedName>
        <fullName evidence="1">Uncharacterized protein</fullName>
    </submittedName>
</protein>
<keyword evidence="2" id="KW-1185">Reference proteome</keyword>
<evidence type="ECO:0000313" key="1">
    <source>
        <dbReference type="EMBL" id="KAL3268449.1"/>
    </source>
</evidence>
<dbReference type="EMBL" id="JABFTP020000021">
    <property type="protein sequence ID" value="KAL3268449.1"/>
    <property type="molecule type" value="Genomic_DNA"/>
</dbReference>
<reference evidence="1 2" key="1">
    <citation type="journal article" date="2021" name="BMC Biol.">
        <title>Horizontally acquired antibacterial genes associated with adaptive radiation of ladybird beetles.</title>
        <authorList>
            <person name="Li H.S."/>
            <person name="Tang X.F."/>
            <person name="Huang Y.H."/>
            <person name="Xu Z.Y."/>
            <person name="Chen M.L."/>
            <person name="Du X.Y."/>
            <person name="Qiu B.Y."/>
            <person name="Chen P.T."/>
            <person name="Zhang W."/>
            <person name="Slipinski A."/>
            <person name="Escalona H.E."/>
            <person name="Waterhouse R.M."/>
            <person name="Zwick A."/>
            <person name="Pang H."/>
        </authorList>
    </citation>
    <scope>NUCLEOTIDE SEQUENCE [LARGE SCALE GENOMIC DNA]</scope>
    <source>
        <strain evidence="1">SYSU2018</strain>
    </source>
</reference>
<comment type="caution">
    <text evidence="1">The sequence shown here is derived from an EMBL/GenBank/DDBJ whole genome shotgun (WGS) entry which is preliminary data.</text>
</comment>
<name>A0ABD2MPY2_9CUCU</name>
<evidence type="ECO:0000313" key="2">
    <source>
        <dbReference type="Proteomes" id="UP001516400"/>
    </source>
</evidence>
<dbReference type="AlphaFoldDB" id="A0ABD2MPY2"/>
<gene>
    <name evidence="1" type="ORF">HHI36_007560</name>
</gene>
<sequence>MSGDRDDSSPGSMEKRRVFSDLSMETFVASVEEESWEDVFCSNDVDVSYEMFHNLFHHHFDNHFPVKRVRSSSVSDSWVSDEVRQSSKNLLDLHLMRRVNPDLQASCADLGFFQGFRLLCFVQTGGLFSEGQHGFRAGKSTASSTGCFYDKILRFME</sequence>